<reference evidence="3" key="1">
    <citation type="submission" date="2021-04" db="EMBL/GenBank/DDBJ databases">
        <authorList>
            <person name="Zhang D.-C."/>
        </authorList>
    </citation>
    <scope>NUCLEOTIDE SEQUENCE</scope>
    <source>
        <strain evidence="3">CGMCC 1.15697</strain>
    </source>
</reference>
<feature type="transmembrane region" description="Helical" evidence="1">
    <location>
        <begin position="401"/>
        <end position="419"/>
    </location>
</feature>
<feature type="transmembrane region" description="Helical" evidence="1">
    <location>
        <begin position="110"/>
        <end position="132"/>
    </location>
</feature>
<dbReference type="Proteomes" id="UP000672602">
    <property type="component" value="Unassembled WGS sequence"/>
</dbReference>
<evidence type="ECO:0000313" key="4">
    <source>
        <dbReference type="Proteomes" id="UP000672602"/>
    </source>
</evidence>
<accession>A0A8J7S1P9</accession>
<keyword evidence="3" id="KW-0808">Transferase</keyword>
<dbReference type="EC" id="2.4.-.-" evidence="3"/>
<sequence>MLLALLAIFGQALLGEATPRQPDERFYLTTASEIAASGTLSTAIARGDGGGGQAPVPDNYIPPLYPMILAGLAAIDPGLRAAMDCARAESIAGMRDAPGPCPEAGFRGLIALQGGLMALGLLGAFAAFRAMSRMAGEAAGERNALAWPAFSWAAFGVLLILGPQGRMAASPLPDGPALAALMGASGLFMQALLRERPLFWLAAGAMIGVAALLRPSALYLVPMLVPFLLLRPGRRWAAGWLALGLGLAIAPYLVRNMIQLDSPAFTGGYGGVILAQRIAFDLMRPDEWLAALVYWLPDFGDSLAAALFDPESYRRLAFTAPDGFYAIGNGPLMEAARARLEADGGESLTGVLIRDWVLERPLAHLAATVPLFLRGLWVGQLAGLIALVLAVPMVIGLARRGAAAGLCWLALPFLLLAGLHAGATINIPRYNLGLTVVHAAIFGYWIVALAGAARRLNPFAEGGRKSP</sequence>
<dbReference type="AlphaFoldDB" id="A0A8J7S1P9"/>
<feature type="transmembrane region" description="Helical" evidence="1">
    <location>
        <begin position="371"/>
        <end position="395"/>
    </location>
</feature>
<proteinExistence type="predicted"/>
<protein>
    <submittedName>
        <fullName evidence="3">Glycosyltransferase family 39 protein</fullName>
        <ecNumber evidence="3">2.4.-.-</ecNumber>
    </submittedName>
</protein>
<keyword evidence="3" id="KW-0328">Glycosyltransferase</keyword>
<feature type="transmembrane region" description="Helical" evidence="1">
    <location>
        <begin position="175"/>
        <end position="193"/>
    </location>
</feature>
<keyword evidence="1" id="KW-0472">Membrane</keyword>
<feature type="transmembrane region" description="Helical" evidence="1">
    <location>
        <begin position="198"/>
        <end position="217"/>
    </location>
</feature>
<keyword evidence="1" id="KW-1133">Transmembrane helix</keyword>
<dbReference type="RefSeq" id="WP_210683244.1">
    <property type="nucleotide sequence ID" value="NZ_JAGMWN010000010.1"/>
</dbReference>
<evidence type="ECO:0000313" key="3">
    <source>
        <dbReference type="EMBL" id="MBP5858650.1"/>
    </source>
</evidence>
<dbReference type="InterPro" id="IPR038731">
    <property type="entry name" value="RgtA/B/C-like"/>
</dbReference>
<name>A0A8J7S1P9_9PROT</name>
<feature type="domain" description="Glycosyltransferase RgtA/B/C/D-like" evidence="2">
    <location>
        <begin position="172"/>
        <end position="248"/>
    </location>
</feature>
<dbReference type="Pfam" id="PF13231">
    <property type="entry name" value="PMT_2"/>
    <property type="match status" value="1"/>
</dbReference>
<comment type="caution">
    <text evidence="3">The sequence shown here is derived from an EMBL/GenBank/DDBJ whole genome shotgun (WGS) entry which is preliminary data.</text>
</comment>
<feature type="transmembrane region" description="Helical" evidence="1">
    <location>
        <begin position="431"/>
        <end position="453"/>
    </location>
</feature>
<evidence type="ECO:0000259" key="2">
    <source>
        <dbReference type="Pfam" id="PF13231"/>
    </source>
</evidence>
<organism evidence="3 4">
    <name type="scientific">Marivibrio halodurans</name>
    <dbReference type="NCBI Taxonomy" id="2039722"/>
    <lineage>
        <taxon>Bacteria</taxon>
        <taxon>Pseudomonadati</taxon>
        <taxon>Pseudomonadota</taxon>
        <taxon>Alphaproteobacteria</taxon>
        <taxon>Rhodospirillales</taxon>
        <taxon>Rhodospirillaceae</taxon>
        <taxon>Marivibrio</taxon>
    </lineage>
</organism>
<keyword evidence="4" id="KW-1185">Reference proteome</keyword>
<dbReference type="EMBL" id="JAGMWN010000010">
    <property type="protein sequence ID" value="MBP5858650.1"/>
    <property type="molecule type" value="Genomic_DNA"/>
</dbReference>
<dbReference type="GO" id="GO:0016757">
    <property type="term" value="F:glycosyltransferase activity"/>
    <property type="evidence" value="ECO:0007669"/>
    <property type="project" value="UniProtKB-KW"/>
</dbReference>
<feature type="transmembrane region" description="Helical" evidence="1">
    <location>
        <begin position="237"/>
        <end position="254"/>
    </location>
</feature>
<keyword evidence="1" id="KW-0812">Transmembrane</keyword>
<feature type="transmembrane region" description="Helical" evidence="1">
    <location>
        <begin position="144"/>
        <end position="163"/>
    </location>
</feature>
<evidence type="ECO:0000256" key="1">
    <source>
        <dbReference type="SAM" id="Phobius"/>
    </source>
</evidence>
<gene>
    <name evidence="3" type="ORF">KAJ83_16640</name>
</gene>